<dbReference type="InterPro" id="IPR051169">
    <property type="entry name" value="NADH-Q_oxidoreductase"/>
</dbReference>
<keyword evidence="3" id="KW-0285">Flavoprotein</keyword>
<organism evidence="7 8">
    <name type="scientific">Lyngbya confervoides BDU141951</name>
    <dbReference type="NCBI Taxonomy" id="1574623"/>
    <lineage>
        <taxon>Bacteria</taxon>
        <taxon>Bacillati</taxon>
        <taxon>Cyanobacteriota</taxon>
        <taxon>Cyanophyceae</taxon>
        <taxon>Oscillatoriophycideae</taxon>
        <taxon>Oscillatoriales</taxon>
        <taxon>Microcoleaceae</taxon>
        <taxon>Lyngbya</taxon>
    </lineage>
</organism>
<dbReference type="PRINTS" id="PR00368">
    <property type="entry name" value="FADPNR"/>
</dbReference>
<protein>
    <submittedName>
        <fullName evidence="7">FAD-dependent oxidoreductase</fullName>
    </submittedName>
</protein>
<dbReference type="Proteomes" id="UP000031561">
    <property type="component" value="Unassembled WGS sequence"/>
</dbReference>
<dbReference type="InterPro" id="IPR036188">
    <property type="entry name" value="FAD/NAD-bd_sf"/>
</dbReference>
<dbReference type="PANTHER" id="PTHR42913:SF4">
    <property type="entry name" value="ALTERNATIVE NAD(P)H-UBIQUINONE OXIDOREDUCTASE C1, CHLOROPLASTIC_MITOCHONDRIAL"/>
    <property type="match status" value="1"/>
</dbReference>
<dbReference type="Pfam" id="PF07992">
    <property type="entry name" value="Pyr_redox_2"/>
    <property type="match status" value="1"/>
</dbReference>
<name>A0ABD4T0C7_9CYAN</name>
<sequence>MATVQQIGILGGGFGGLYTALKLAKYPWPKDNRPQITLVDQNERFVFLPFLYELITGEMHLWEVAPTYQQILAHSPVQFIQGTVTTIDPRLKQVRVSGGQVLSCDRLVLALGGETPLSTVPGAAEHALTFHSLADAEALKSRLQDLDHHPPAPVQVAVVGAGPSGVELSCKLADRLGHRGQVTLIDRNDSLLKSAAAANRKAAEKALAQRHVIQRLNTRVVQVKAQAITLEQGGISEDLATQLVLWTVGNTIPGVVAALAVPKTEGGQILTTATLQVQGHHDVFALGDLATGVDAQGQAIPSTAQAAFQAADYAAYNIWASLTGRSLLPFHYSHLGEMLTLGVDEAALAGLGVTLEGPLASVARRLVYLMRFPTLEHQINVGLEWMLKPFQQTYSQS</sequence>
<evidence type="ECO:0000256" key="4">
    <source>
        <dbReference type="ARBA" id="ARBA00022827"/>
    </source>
</evidence>
<gene>
    <name evidence="7" type="ORF">QQ91_0004125</name>
</gene>
<dbReference type="EMBL" id="JTHE03000027">
    <property type="protein sequence ID" value="MCM1982019.1"/>
    <property type="molecule type" value="Genomic_DNA"/>
</dbReference>
<dbReference type="InterPro" id="IPR023753">
    <property type="entry name" value="FAD/NAD-binding_dom"/>
</dbReference>
<dbReference type="Gene3D" id="3.50.50.100">
    <property type="match status" value="1"/>
</dbReference>
<evidence type="ECO:0000256" key="3">
    <source>
        <dbReference type="ARBA" id="ARBA00022630"/>
    </source>
</evidence>
<comment type="cofactor">
    <cofactor evidence="1">
        <name>FAD</name>
        <dbReference type="ChEBI" id="CHEBI:57692"/>
    </cofactor>
</comment>
<dbReference type="GO" id="GO:0016491">
    <property type="term" value="F:oxidoreductase activity"/>
    <property type="evidence" value="ECO:0007669"/>
    <property type="project" value="UniProtKB-KW"/>
</dbReference>
<feature type="domain" description="FAD/NAD(P)-binding" evidence="6">
    <location>
        <begin position="7"/>
        <end position="311"/>
    </location>
</feature>
<dbReference type="AlphaFoldDB" id="A0ABD4T0C7"/>
<proteinExistence type="inferred from homology"/>
<evidence type="ECO:0000256" key="5">
    <source>
        <dbReference type="ARBA" id="ARBA00023002"/>
    </source>
</evidence>
<evidence type="ECO:0000313" key="8">
    <source>
        <dbReference type="Proteomes" id="UP000031561"/>
    </source>
</evidence>
<evidence type="ECO:0000259" key="6">
    <source>
        <dbReference type="Pfam" id="PF07992"/>
    </source>
</evidence>
<comment type="similarity">
    <text evidence="2">Belongs to the NADH dehydrogenase family.</text>
</comment>
<accession>A0ABD4T0C7</accession>
<keyword evidence="8" id="KW-1185">Reference proteome</keyword>
<dbReference type="RefSeq" id="WP_166280371.1">
    <property type="nucleotide sequence ID" value="NZ_JTHE03000027.1"/>
</dbReference>
<comment type="caution">
    <text evidence="7">The sequence shown here is derived from an EMBL/GenBank/DDBJ whole genome shotgun (WGS) entry which is preliminary data.</text>
</comment>
<evidence type="ECO:0000313" key="7">
    <source>
        <dbReference type="EMBL" id="MCM1982019.1"/>
    </source>
</evidence>
<reference evidence="7 8" key="1">
    <citation type="journal article" date="2015" name="Genome Announc.">
        <title>Draft Genome Sequence of Filamentous Marine Cyanobacterium Lyngbya confervoides Strain BDU141951.</title>
        <authorList>
            <person name="Chandrababunaidu M.M."/>
            <person name="Sen D."/>
            <person name="Tripathy S."/>
        </authorList>
    </citation>
    <scope>NUCLEOTIDE SEQUENCE [LARGE SCALE GENOMIC DNA]</scope>
    <source>
        <strain evidence="7 8">BDU141951</strain>
    </source>
</reference>
<dbReference type="SUPFAM" id="SSF51905">
    <property type="entry name" value="FAD/NAD(P)-binding domain"/>
    <property type="match status" value="2"/>
</dbReference>
<keyword evidence="4" id="KW-0274">FAD</keyword>
<keyword evidence="5" id="KW-0560">Oxidoreductase</keyword>
<evidence type="ECO:0000256" key="2">
    <source>
        <dbReference type="ARBA" id="ARBA00005272"/>
    </source>
</evidence>
<evidence type="ECO:0000256" key="1">
    <source>
        <dbReference type="ARBA" id="ARBA00001974"/>
    </source>
</evidence>
<dbReference type="PANTHER" id="PTHR42913">
    <property type="entry name" value="APOPTOSIS-INDUCING FACTOR 1"/>
    <property type="match status" value="1"/>
</dbReference>